<proteinExistence type="predicted"/>
<reference evidence="1 2" key="1">
    <citation type="journal article" date="2023" name="Proc. Natl. Acad. Sci. U.S.A.">
        <title>A global phylogenomic analysis of the shiitake genus Lentinula.</title>
        <authorList>
            <person name="Sierra-Patev S."/>
            <person name="Min B."/>
            <person name="Naranjo-Ortiz M."/>
            <person name="Looney B."/>
            <person name="Konkel Z."/>
            <person name="Slot J.C."/>
            <person name="Sakamoto Y."/>
            <person name="Steenwyk J.L."/>
            <person name="Rokas A."/>
            <person name="Carro J."/>
            <person name="Camarero S."/>
            <person name="Ferreira P."/>
            <person name="Molpeceres G."/>
            <person name="Ruiz-Duenas F.J."/>
            <person name="Serrano A."/>
            <person name="Henrissat B."/>
            <person name="Drula E."/>
            <person name="Hughes K.W."/>
            <person name="Mata J.L."/>
            <person name="Ishikawa N.K."/>
            <person name="Vargas-Isla R."/>
            <person name="Ushijima S."/>
            <person name="Smith C.A."/>
            <person name="Donoghue J."/>
            <person name="Ahrendt S."/>
            <person name="Andreopoulos W."/>
            <person name="He G."/>
            <person name="LaButti K."/>
            <person name="Lipzen A."/>
            <person name="Ng V."/>
            <person name="Riley R."/>
            <person name="Sandor L."/>
            <person name="Barry K."/>
            <person name="Martinez A.T."/>
            <person name="Xiao Y."/>
            <person name="Gibbons J.G."/>
            <person name="Terashima K."/>
            <person name="Grigoriev I.V."/>
            <person name="Hibbett D."/>
        </authorList>
    </citation>
    <scope>NUCLEOTIDE SEQUENCE [LARGE SCALE GENOMIC DNA]</scope>
    <source>
        <strain evidence="1 2">TFB7810</strain>
    </source>
</reference>
<dbReference type="AlphaFoldDB" id="A0A9W8U1P4"/>
<evidence type="ECO:0000313" key="1">
    <source>
        <dbReference type="EMBL" id="KAJ3749320.1"/>
    </source>
</evidence>
<name>A0A9W8U1P4_9AGAR</name>
<accession>A0A9W8U1P4</accession>
<organism evidence="1 2">
    <name type="scientific">Lentinula detonsa</name>
    <dbReference type="NCBI Taxonomy" id="2804962"/>
    <lineage>
        <taxon>Eukaryota</taxon>
        <taxon>Fungi</taxon>
        <taxon>Dikarya</taxon>
        <taxon>Basidiomycota</taxon>
        <taxon>Agaricomycotina</taxon>
        <taxon>Agaricomycetes</taxon>
        <taxon>Agaricomycetidae</taxon>
        <taxon>Agaricales</taxon>
        <taxon>Marasmiineae</taxon>
        <taxon>Omphalotaceae</taxon>
        <taxon>Lentinula</taxon>
    </lineage>
</organism>
<dbReference type="Proteomes" id="UP001142393">
    <property type="component" value="Unassembled WGS sequence"/>
</dbReference>
<keyword evidence="2" id="KW-1185">Reference proteome</keyword>
<feature type="non-terminal residue" evidence="1">
    <location>
        <position position="154"/>
    </location>
</feature>
<gene>
    <name evidence="1" type="ORF">DFH05DRAFT_1370111</name>
</gene>
<sequence>NNEKAHAFTAAFYPAAPGESLVPEGVEYPSAAWTFKPPQDHQIMNAILRMKPYKATRPGTISNVFFRQTREWLVPHLGPLYRATFTLGYYPDDWSRTETVVLRKSGKSDYHQPGAYRPIVLSNGHGRLLNSVVAEEVVKQAEINRLLPTAQFGG</sequence>
<evidence type="ECO:0000313" key="2">
    <source>
        <dbReference type="Proteomes" id="UP001142393"/>
    </source>
</evidence>
<dbReference type="EMBL" id="JANVFU010000002">
    <property type="protein sequence ID" value="KAJ3749320.1"/>
    <property type="molecule type" value="Genomic_DNA"/>
</dbReference>
<feature type="non-terminal residue" evidence="1">
    <location>
        <position position="1"/>
    </location>
</feature>
<protein>
    <submittedName>
        <fullName evidence="1">Uncharacterized protein</fullName>
    </submittedName>
</protein>
<comment type="caution">
    <text evidence="1">The sequence shown here is derived from an EMBL/GenBank/DDBJ whole genome shotgun (WGS) entry which is preliminary data.</text>
</comment>